<feature type="chain" id="PRO_5039232250" evidence="2">
    <location>
        <begin position="25"/>
        <end position="475"/>
    </location>
</feature>
<sequence>MRGRRLLAAGLVVLLALTGCGAFGPEPGPAGAGDGEQPRYGQAPAPGKDVTLQPDVVLVGGGSRTVRSVSPDGLTWRLDPGARDADRLAPGRVMFVTGRGVGRVLDLAEDGGDLVVTIGPVTLTEVIRDGTFGGDDVILDRPTVYVAGEPSWTREAAAAGGTLGRSRPLAVAPAQPPPAPGGQAGATAHGYRVQTFCCAGGVGTHFTYDDGGLRLAGTVTLTVGRPAASFHLAVGAGRVNRAELEIGGGFGIKVDFTAGIDGGQNHRRTFPVPVDIAFPIGLVAGLPLSFTVSQTLEVVTAFGARRGTFRGAGEYALAGKLGFGYADGRVGSRVTEGFARRASLLDSLTGVPVGVMGLVVRHGVRFTMGISAFLFTAGIWFELITSYGATIGSALGAPYALCRGVGLGVRARFGIGYRILEPVVQVINKFLSLLSPSRAPRIPPIVASGGPSWSADVYRNQEVIPPVSICGQLPG</sequence>
<evidence type="ECO:0000313" key="3">
    <source>
        <dbReference type="EMBL" id="AXH92802.1"/>
    </source>
</evidence>
<feature type="signal peptide" evidence="2">
    <location>
        <begin position="1"/>
        <end position="24"/>
    </location>
</feature>
<organism evidence="3 4">
    <name type="scientific">Micromonospora aurantiaca</name>
    <name type="common">nom. illeg.</name>
    <dbReference type="NCBI Taxonomy" id="47850"/>
    <lineage>
        <taxon>Bacteria</taxon>
        <taxon>Bacillati</taxon>
        <taxon>Actinomycetota</taxon>
        <taxon>Actinomycetes</taxon>
        <taxon>Micromonosporales</taxon>
        <taxon>Micromonosporaceae</taxon>
        <taxon>Micromonospora</taxon>
    </lineage>
</organism>
<reference evidence="3 4" key="1">
    <citation type="submission" date="2018-07" db="EMBL/GenBank/DDBJ databases">
        <authorList>
            <person name="Ye Y."/>
        </authorList>
    </citation>
    <scope>NUCLEOTIDE SEQUENCE [LARGE SCALE GENOMIC DNA]</scope>
    <source>
        <strain evidence="4">H14(2018)</strain>
    </source>
</reference>
<dbReference type="Proteomes" id="UP000253958">
    <property type="component" value="Chromosome"/>
</dbReference>
<evidence type="ECO:0000256" key="2">
    <source>
        <dbReference type="SAM" id="SignalP"/>
    </source>
</evidence>
<reference evidence="3 4" key="2">
    <citation type="submission" date="2018-08" db="EMBL/GenBank/DDBJ databases">
        <title>Streptomyces kandeliansis sp. nov., an endophytic bacterium isolated from mangrove plant.</title>
        <authorList>
            <person name="Wang R."/>
        </authorList>
    </citation>
    <scope>NUCLEOTIDE SEQUENCE [LARGE SCALE GENOMIC DNA]</scope>
    <source>
        <strain evidence="4">H14(2018)</strain>
    </source>
</reference>
<accession>A0A6N3K592</accession>
<evidence type="ECO:0000313" key="4">
    <source>
        <dbReference type="Proteomes" id="UP000253958"/>
    </source>
</evidence>
<proteinExistence type="predicted"/>
<protein>
    <submittedName>
        <fullName evidence="3">Uncharacterized protein</fullName>
    </submittedName>
</protein>
<gene>
    <name evidence="3" type="ORF">DVH21_24325</name>
</gene>
<dbReference type="EMBL" id="CP031263">
    <property type="protein sequence ID" value="AXH92802.1"/>
    <property type="molecule type" value="Genomic_DNA"/>
</dbReference>
<dbReference type="PROSITE" id="PS51257">
    <property type="entry name" value="PROKAR_LIPOPROTEIN"/>
    <property type="match status" value="1"/>
</dbReference>
<feature type="region of interest" description="Disordered" evidence="1">
    <location>
        <begin position="27"/>
        <end position="49"/>
    </location>
</feature>
<keyword evidence="2" id="KW-0732">Signal</keyword>
<dbReference type="RefSeq" id="WP_114920470.1">
    <property type="nucleotide sequence ID" value="NZ_JBHWXV010000033.1"/>
</dbReference>
<dbReference type="AlphaFoldDB" id="A0A6N3K592"/>
<evidence type="ECO:0000256" key="1">
    <source>
        <dbReference type="SAM" id="MobiDB-lite"/>
    </source>
</evidence>
<name>A0A6N3K592_9ACTN</name>